<comment type="caution">
    <text evidence="1">The sequence shown here is derived from an EMBL/GenBank/DDBJ whole genome shotgun (WGS) entry which is preliminary data.</text>
</comment>
<accession>A0A1F4YFV4</accession>
<reference evidence="1 2" key="1">
    <citation type="journal article" date="2016" name="Nat. Commun.">
        <title>Thousands of microbial genomes shed light on interconnected biogeochemical processes in an aquifer system.</title>
        <authorList>
            <person name="Anantharaman K."/>
            <person name="Brown C.T."/>
            <person name="Hug L.A."/>
            <person name="Sharon I."/>
            <person name="Castelle C.J."/>
            <person name="Probst A.J."/>
            <person name="Thomas B.C."/>
            <person name="Singh A."/>
            <person name="Wilkins M.J."/>
            <person name="Karaoz U."/>
            <person name="Brodie E.L."/>
            <person name="Williams K.H."/>
            <person name="Hubbard S.S."/>
            <person name="Banfield J.F."/>
        </authorList>
    </citation>
    <scope>NUCLEOTIDE SEQUENCE [LARGE SCALE GENOMIC DNA]</scope>
</reference>
<gene>
    <name evidence="1" type="ORF">A2876_01955</name>
</gene>
<evidence type="ECO:0000313" key="2">
    <source>
        <dbReference type="Proteomes" id="UP000178176"/>
    </source>
</evidence>
<protein>
    <submittedName>
        <fullName evidence="1">Uncharacterized protein</fullName>
    </submittedName>
</protein>
<proteinExistence type="predicted"/>
<dbReference type="Proteomes" id="UP000178176">
    <property type="component" value="Unassembled WGS sequence"/>
</dbReference>
<name>A0A1F4YFV4_9BACT</name>
<organism evidence="1 2">
    <name type="scientific">Candidatus Amesbacteria bacterium RIFCSPHIGHO2_01_FULL_48_32b</name>
    <dbReference type="NCBI Taxonomy" id="1797253"/>
    <lineage>
        <taxon>Bacteria</taxon>
        <taxon>Candidatus Amesiibacteriota</taxon>
    </lineage>
</organism>
<sequence length="288" mass="31751">MSIPKEELLVAKLEARGASPSAMGMLTNSLPLLYDQLAENYFNYYEFGKSMLADVAKGEIAGLVTHLPQDFTVLSQTLSQYRQPLKIGAVICPDWNGHYEGNTFVYDMNGFGSGTPQTAYTVKKYLETLSRRANQDGVSIQFTGHFPGWEFTRSGITHGIPQSQALEMLSESAWGVKHTLSSLEHKNLSVDFKIHTPPNFHDNVDRMASALIHSGSRKVTAVFNGRQSFHKGNYSPEAAAKEYAEAKHAWTLLGSEDIILVATSPTIARACLSEGSQAWIQLQTGYRG</sequence>
<evidence type="ECO:0000313" key="1">
    <source>
        <dbReference type="EMBL" id="OGC92811.1"/>
    </source>
</evidence>
<dbReference type="AlphaFoldDB" id="A0A1F4YFV4"/>
<dbReference type="EMBL" id="MEXH01000006">
    <property type="protein sequence ID" value="OGC92811.1"/>
    <property type="molecule type" value="Genomic_DNA"/>
</dbReference>